<evidence type="ECO:0000259" key="18">
    <source>
        <dbReference type="Pfam" id="PF01746"/>
    </source>
</evidence>
<dbReference type="EMBL" id="BDME01000001">
    <property type="protein sequence ID" value="GAX87152.1"/>
    <property type="molecule type" value="Genomic_DNA"/>
</dbReference>
<dbReference type="InterPro" id="IPR016009">
    <property type="entry name" value="tRNA_MeTrfase_TRMD/TRM10"/>
</dbReference>
<comment type="catalytic activity">
    <reaction evidence="14 15 17">
        <text>guanosine(37) in tRNA + S-adenosyl-L-methionine = N(1)-methylguanosine(37) in tRNA + S-adenosyl-L-homocysteine + H(+)</text>
        <dbReference type="Rhea" id="RHEA:36899"/>
        <dbReference type="Rhea" id="RHEA-COMP:10145"/>
        <dbReference type="Rhea" id="RHEA-COMP:10147"/>
        <dbReference type="ChEBI" id="CHEBI:15378"/>
        <dbReference type="ChEBI" id="CHEBI:57856"/>
        <dbReference type="ChEBI" id="CHEBI:59789"/>
        <dbReference type="ChEBI" id="CHEBI:73542"/>
        <dbReference type="ChEBI" id="CHEBI:74269"/>
        <dbReference type="EC" id="2.1.1.228"/>
    </reaction>
</comment>
<dbReference type="Pfam" id="PF01746">
    <property type="entry name" value="tRNA_m1G_MT"/>
    <property type="match status" value="1"/>
</dbReference>
<evidence type="ECO:0000256" key="16">
    <source>
        <dbReference type="PIRSR" id="PIRSR000386-1"/>
    </source>
</evidence>
<evidence type="ECO:0000256" key="11">
    <source>
        <dbReference type="ARBA" id="ARBA00022694"/>
    </source>
</evidence>
<reference evidence="19 20" key="1">
    <citation type="journal article" date="2017" name="Syst. Appl. Microbiol.">
        <title>Lebetimonas natsushimae sp. nov., a novel strictly anaerobic, moderately thermophilic chemoautotroph isolated from a deep-sea hydrothermal vent polychaete nest in the Mid-Okinawa Trough.</title>
        <authorList>
            <person name="Nagata R."/>
            <person name="Takaki Y."/>
            <person name="Tame A."/>
            <person name="Nunoura T."/>
            <person name="Muto H."/>
            <person name="Mino S."/>
            <person name="Sawayama S."/>
            <person name="Takai K."/>
            <person name="Nakagawa S."/>
        </authorList>
    </citation>
    <scope>NUCLEOTIDE SEQUENCE [LARGE SCALE GENOMIC DNA]</scope>
    <source>
        <strain evidence="19 20">HS1857</strain>
    </source>
</reference>
<dbReference type="Gene3D" id="1.10.1270.20">
    <property type="entry name" value="tRNA(m1g37)methyltransferase, domain 2"/>
    <property type="match status" value="1"/>
</dbReference>
<dbReference type="InterPro" id="IPR002649">
    <property type="entry name" value="tRNA_m1G_MeTrfase_TrmD"/>
</dbReference>
<evidence type="ECO:0000256" key="4">
    <source>
        <dbReference type="ARBA" id="ARBA00011738"/>
    </source>
</evidence>
<dbReference type="GO" id="GO:0005829">
    <property type="term" value="C:cytosol"/>
    <property type="evidence" value="ECO:0007669"/>
    <property type="project" value="TreeGrafter"/>
</dbReference>
<evidence type="ECO:0000256" key="9">
    <source>
        <dbReference type="ARBA" id="ARBA00022679"/>
    </source>
</evidence>
<feature type="domain" description="tRNA methyltransferase TRMD/TRM10-type" evidence="18">
    <location>
        <begin position="1"/>
        <end position="218"/>
    </location>
</feature>
<evidence type="ECO:0000313" key="19">
    <source>
        <dbReference type="EMBL" id="GAX87152.1"/>
    </source>
</evidence>
<dbReference type="InterPro" id="IPR029026">
    <property type="entry name" value="tRNA_m1G_MTases_N"/>
</dbReference>
<feature type="binding site" evidence="15 16">
    <location>
        <begin position="132"/>
        <end position="137"/>
    </location>
    <ligand>
        <name>S-adenosyl-L-methionine</name>
        <dbReference type="ChEBI" id="CHEBI:59789"/>
    </ligand>
</feature>
<dbReference type="SUPFAM" id="SSF75217">
    <property type="entry name" value="alpha/beta knot"/>
    <property type="match status" value="1"/>
</dbReference>
<evidence type="ECO:0000256" key="14">
    <source>
        <dbReference type="ARBA" id="ARBA00047783"/>
    </source>
</evidence>
<proteinExistence type="inferred from homology"/>
<dbReference type="InterPro" id="IPR023148">
    <property type="entry name" value="tRNA_m1G_MeTrfase_C_sf"/>
</dbReference>
<evidence type="ECO:0000256" key="7">
    <source>
        <dbReference type="ARBA" id="ARBA00022490"/>
    </source>
</evidence>
<evidence type="ECO:0000256" key="13">
    <source>
        <dbReference type="ARBA" id="ARBA00033392"/>
    </source>
</evidence>
<name>A0A292Y8I7_9BACT</name>
<comment type="caution">
    <text evidence="19">The sequence shown here is derived from an EMBL/GenBank/DDBJ whole genome shotgun (WGS) entry which is preliminary data.</text>
</comment>
<evidence type="ECO:0000256" key="15">
    <source>
        <dbReference type="HAMAP-Rule" id="MF_00605"/>
    </source>
</evidence>
<keyword evidence="20" id="KW-1185">Reference proteome</keyword>
<dbReference type="GO" id="GO:0002939">
    <property type="term" value="P:tRNA N1-guanine methylation"/>
    <property type="evidence" value="ECO:0007669"/>
    <property type="project" value="TreeGrafter"/>
</dbReference>
<comment type="subcellular location">
    <subcellularLocation>
        <location evidence="2 15 17">Cytoplasm</location>
    </subcellularLocation>
</comment>
<dbReference type="HAMAP" id="MF_00605">
    <property type="entry name" value="TrmD"/>
    <property type="match status" value="1"/>
</dbReference>
<dbReference type="PANTHER" id="PTHR46417">
    <property type="entry name" value="TRNA (GUANINE-N(1)-)-METHYLTRANSFERASE"/>
    <property type="match status" value="1"/>
</dbReference>
<dbReference type="AlphaFoldDB" id="A0A292Y8I7"/>
<comment type="similarity">
    <text evidence="3 15 17">Belongs to the RNA methyltransferase TrmD family.</text>
</comment>
<accession>A0A292Y8I7</accession>
<keyword evidence="9 15" id="KW-0808">Transferase</keyword>
<dbReference type="RefSeq" id="WP_096258303.1">
    <property type="nucleotide sequence ID" value="NZ_BDME01000001.1"/>
</dbReference>
<comment type="subunit">
    <text evidence="4 15 17">Homodimer.</text>
</comment>
<dbReference type="Proteomes" id="UP000217944">
    <property type="component" value="Unassembled WGS sequence"/>
</dbReference>
<keyword evidence="11 15" id="KW-0819">tRNA processing</keyword>
<evidence type="ECO:0000256" key="10">
    <source>
        <dbReference type="ARBA" id="ARBA00022691"/>
    </source>
</evidence>
<comment type="function">
    <text evidence="1 15 17">Specifically methylates guanosine-37 in various tRNAs.</text>
</comment>
<evidence type="ECO:0000256" key="1">
    <source>
        <dbReference type="ARBA" id="ARBA00002634"/>
    </source>
</evidence>
<gene>
    <name evidence="15" type="primary">trmD</name>
    <name evidence="19" type="ORF">LNAT_P0447</name>
</gene>
<keyword evidence="7 15" id="KW-0963">Cytoplasm</keyword>
<dbReference type="NCBIfam" id="NF000648">
    <property type="entry name" value="PRK00026.1"/>
    <property type="match status" value="1"/>
</dbReference>
<evidence type="ECO:0000256" key="12">
    <source>
        <dbReference type="ARBA" id="ARBA00029736"/>
    </source>
</evidence>
<sequence length="229" mass="25913">MKLIFVTLFPNLIKPYFEDSILKRAMDKNLFEIEFVNFRNFAENKHLHVDTTPAGGGAGMVIDNVALRNALNSLREKYPSSRTIFLTPVGKVYNQKDAMRLAKEEVLILVSGRYEGFDERLIEDFADEVISIGDFILTGGELGSLIIADSILRNIEGILGNSESLKEESFNNNLLEAPQFSKTGEIPSILKSGNHKKIEQWKKETSILKTKFHRPDLLIIENLKLKNKS</sequence>
<keyword evidence="10 15" id="KW-0949">S-adenosyl-L-methionine</keyword>
<dbReference type="PIRSF" id="PIRSF000386">
    <property type="entry name" value="tRNA_mtase"/>
    <property type="match status" value="1"/>
</dbReference>
<evidence type="ECO:0000256" key="17">
    <source>
        <dbReference type="RuleBase" id="RU003464"/>
    </source>
</evidence>
<dbReference type="NCBIfam" id="TIGR00088">
    <property type="entry name" value="trmD"/>
    <property type="match status" value="1"/>
</dbReference>
<dbReference type="GO" id="GO:0052906">
    <property type="term" value="F:tRNA (guanine(37)-N1)-methyltransferase activity"/>
    <property type="evidence" value="ECO:0007669"/>
    <property type="project" value="UniProtKB-UniRule"/>
</dbReference>
<dbReference type="EC" id="2.1.1.228" evidence="5 15"/>
<evidence type="ECO:0000256" key="5">
    <source>
        <dbReference type="ARBA" id="ARBA00012807"/>
    </source>
</evidence>
<evidence type="ECO:0000256" key="3">
    <source>
        <dbReference type="ARBA" id="ARBA00007630"/>
    </source>
</evidence>
<evidence type="ECO:0000256" key="6">
    <source>
        <dbReference type="ARBA" id="ARBA00014679"/>
    </source>
</evidence>
<dbReference type="PANTHER" id="PTHR46417:SF1">
    <property type="entry name" value="TRNA (GUANINE-N(1)-)-METHYLTRANSFERASE"/>
    <property type="match status" value="1"/>
</dbReference>
<feature type="binding site" evidence="15 16">
    <location>
        <position position="112"/>
    </location>
    <ligand>
        <name>S-adenosyl-L-methionine</name>
        <dbReference type="ChEBI" id="CHEBI:59789"/>
    </ligand>
</feature>
<keyword evidence="8 15" id="KW-0489">Methyltransferase</keyword>
<organism evidence="19 20">
    <name type="scientific">Lebetimonas natsushimae</name>
    <dbReference type="NCBI Taxonomy" id="1936991"/>
    <lineage>
        <taxon>Bacteria</taxon>
        <taxon>Pseudomonadati</taxon>
        <taxon>Campylobacterota</taxon>
        <taxon>Epsilonproteobacteria</taxon>
        <taxon>Nautiliales</taxon>
        <taxon>Nautiliaceae</taxon>
        <taxon>Lebetimonas</taxon>
    </lineage>
</organism>
<dbReference type="OrthoDB" id="9807416at2"/>
<dbReference type="Gene3D" id="3.40.1280.10">
    <property type="match status" value="1"/>
</dbReference>
<dbReference type="InterPro" id="IPR029028">
    <property type="entry name" value="Alpha/beta_knot_MTases"/>
</dbReference>
<protein>
    <recommendedName>
        <fullName evidence="6 15">tRNA (guanine-N(1)-)-methyltransferase</fullName>
        <ecNumber evidence="5 15">2.1.1.228</ecNumber>
    </recommendedName>
    <alternativeName>
        <fullName evidence="12 15">M1G-methyltransferase</fullName>
    </alternativeName>
    <alternativeName>
        <fullName evidence="13 15">tRNA [GM37] methyltransferase</fullName>
    </alternativeName>
</protein>
<evidence type="ECO:0000313" key="20">
    <source>
        <dbReference type="Proteomes" id="UP000217944"/>
    </source>
</evidence>
<evidence type="ECO:0000256" key="8">
    <source>
        <dbReference type="ARBA" id="ARBA00022603"/>
    </source>
</evidence>
<dbReference type="CDD" id="cd18080">
    <property type="entry name" value="TrmD-like"/>
    <property type="match status" value="1"/>
</dbReference>
<evidence type="ECO:0000256" key="2">
    <source>
        <dbReference type="ARBA" id="ARBA00004496"/>
    </source>
</evidence>